<keyword evidence="3" id="KW-1185">Reference proteome</keyword>
<reference evidence="2 3" key="1">
    <citation type="submission" date="2018-01" db="EMBL/GenBank/DDBJ databases">
        <title>Complete genome sequence of Bacteriovorax stolpii DSM12778.</title>
        <authorList>
            <person name="Tang B."/>
            <person name="Chang J."/>
        </authorList>
    </citation>
    <scope>NUCLEOTIDE SEQUENCE [LARGE SCALE GENOMIC DNA]</scope>
    <source>
        <strain evidence="2 3">DSM 12778</strain>
    </source>
</reference>
<dbReference type="RefSeq" id="WP_102244608.1">
    <property type="nucleotide sequence ID" value="NZ_CP025704.1"/>
</dbReference>
<feature type="compositionally biased region" description="Basic and acidic residues" evidence="1">
    <location>
        <begin position="77"/>
        <end position="88"/>
    </location>
</feature>
<dbReference type="Proteomes" id="UP000235584">
    <property type="component" value="Chromosome"/>
</dbReference>
<name>A0A2K9NUZ3_BACTC</name>
<organism evidence="2 3">
    <name type="scientific">Bacteriovorax stolpii</name>
    <name type="common">Bdellovibrio stolpii</name>
    <dbReference type="NCBI Taxonomy" id="960"/>
    <lineage>
        <taxon>Bacteria</taxon>
        <taxon>Pseudomonadati</taxon>
        <taxon>Bdellovibrionota</taxon>
        <taxon>Bacteriovoracia</taxon>
        <taxon>Bacteriovoracales</taxon>
        <taxon>Bacteriovoracaceae</taxon>
        <taxon>Bacteriovorax</taxon>
    </lineage>
</organism>
<evidence type="ECO:0000256" key="1">
    <source>
        <dbReference type="SAM" id="MobiDB-lite"/>
    </source>
</evidence>
<proteinExistence type="predicted"/>
<dbReference type="EMBL" id="CP025704">
    <property type="protein sequence ID" value="AUN99317.1"/>
    <property type="molecule type" value="Genomic_DNA"/>
</dbReference>
<sequence>MVNWYYVVGSERVGPVSVEALKQLFLNNEITNETYIWRKGFQNWERLKDVTELSFESEEPAVEIETPMPAPTPLPQRRAEVKREEPVRQEGPSSPDVQFNFDWRSTKENDELFFVRIGKDRKASDSDIFGPYSMTELKEALKEKRINLQTLVFAPGMSSWVKIEETPLNDKHRPGSTSIALNEQPLMLVFDYSPLPLVTMVKKAGVKDGVLLGAGPFLEFTNKTVKASLYVGSEIKARDVQVIVQNYDKRDQSIECLFMDLNQDAKRIMLNHAV</sequence>
<accession>A0A2K9NUZ3</accession>
<dbReference type="Pfam" id="PF14237">
    <property type="entry name" value="GYF_2"/>
    <property type="match status" value="2"/>
</dbReference>
<dbReference type="AlphaFoldDB" id="A0A2K9NUZ3"/>
<feature type="region of interest" description="Disordered" evidence="1">
    <location>
        <begin position="58"/>
        <end position="100"/>
    </location>
</feature>
<dbReference type="KEGG" id="bsto:C0V70_14620"/>
<evidence type="ECO:0000313" key="3">
    <source>
        <dbReference type="Proteomes" id="UP000235584"/>
    </source>
</evidence>
<dbReference type="OrthoDB" id="5290589at2"/>
<evidence type="ECO:0000313" key="2">
    <source>
        <dbReference type="EMBL" id="AUN99317.1"/>
    </source>
</evidence>
<dbReference type="InterPro" id="IPR025640">
    <property type="entry name" value="GYF_2"/>
</dbReference>
<gene>
    <name evidence="2" type="ORF">C0V70_14620</name>
</gene>
<protein>
    <submittedName>
        <fullName evidence="2">Uncharacterized protein</fullName>
    </submittedName>
</protein>